<protein>
    <submittedName>
        <fullName evidence="1">Uncharacterized protein</fullName>
    </submittedName>
</protein>
<gene>
    <name evidence="1" type="ORF">SDC9_159718</name>
</gene>
<accession>A0A645FEK1</accession>
<dbReference type="AlphaFoldDB" id="A0A645FEK1"/>
<dbReference type="EMBL" id="VSSQ01058742">
    <property type="protein sequence ID" value="MPN12400.1"/>
    <property type="molecule type" value="Genomic_DNA"/>
</dbReference>
<organism evidence="1">
    <name type="scientific">bioreactor metagenome</name>
    <dbReference type="NCBI Taxonomy" id="1076179"/>
    <lineage>
        <taxon>unclassified sequences</taxon>
        <taxon>metagenomes</taxon>
        <taxon>ecological metagenomes</taxon>
    </lineage>
</organism>
<proteinExistence type="predicted"/>
<evidence type="ECO:0000313" key="1">
    <source>
        <dbReference type="EMBL" id="MPN12400.1"/>
    </source>
</evidence>
<sequence length="193" mass="21860">MRFRKFHERFAVGYAIPRQRVPVSLLSAVENKFRKITTEQRNPAATHCVQVIHNKVHALIVVRNDADHIRQFAAVVNQHDRRAVATVHLQHVQIRLGSKDHAVHLLLQHQVPAGQANLLIRNDKHGKSLPLGGVDDAFQNRPVKRVRDDGRLSAVDDKREIPRSLGNHGARNRVGPVAHARGGFQYGLQRFRL</sequence>
<comment type="caution">
    <text evidence="1">The sequence shown here is derived from an EMBL/GenBank/DDBJ whole genome shotgun (WGS) entry which is preliminary data.</text>
</comment>
<name>A0A645FEK1_9ZZZZ</name>
<reference evidence="1" key="1">
    <citation type="submission" date="2019-08" db="EMBL/GenBank/DDBJ databases">
        <authorList>
            <person name="Kucharzyk K."/>
            <person name="Murdoch R.W."/>
            <person name="Higgins S."/>
            <person name="Loffler F."/>
        </authorList>
    </citation>
    <scope>NUCLEOTIDE SEQUENCE</scope>
</reference>